<evidence type="ECO:0000259" key="4">
    <source>
        <dbReference type="PROSITE" id="PS51758"/>
    </source>
</evidence>
<evidence type="ECO:0000256" key="1">
    <source>
        <dbReference type="PROSITE-ProRule" id="PRU01094"/>
    </source>
</evidence>
<dbReference type="GO" id="GO:0043022">
    <property type="term" value="F:ribosome binding"/>
    <property type="evidence" value="ECO:0007669"/>
    <property type="project" value="InterPro"/>
</dbReference>
<feature type="domain" description="Letm1 RBD" evidence="4">
    <location>
        <begin position="75"/>
        <end position="279"/>
    </location>
</feature>
<gene>
    <name evidence="5" type="ORF">NKR19_g9965</name>
</gene>
<evidence type="ECO:0000313" key="6">
    <source>
        <dbReference type="Proteomes" id="UP001174691"/>
    </source>
</evidence>
<name>A0AA38REX8_9PEZI</name>
<sequence>PPSTTRPPPLNLPNKSPSTSTPSHLFATGKAFLQFYKTGLKQLWTNHNLVRSLPPSSSSPESRSTTLLRLRSAHDIRRLPIFAVLLLICGEFTPFVVLLLPQIVPFTCRIPKQVRKLRAAAEERGRVARQEGRWRRESGMGTVGDGRGEAAPLVDGVETPIVARILGVVGQGWDRIGWVPGALARRRVEGRWEFLVRDDEALRRDGDGVAGLVDDEVELCCVDRGIDTVDREVGELRSVLGRWLELTDHRDEGEKRERMEWLVTRGEEEWPESWPPKRV</sequence>
<evidence type="ECO:0000256" key="2">
    <source>
        <dbReference type="SAM" id="MobiDB-lite"/>
    </source>
</evidence>
<dbReference type="Pfam" id="PF07766">
    <property type="entry name" value="LETM1_RBD"/>
    <property type="match status" value="1"/>
</dbReference>
<feature type="region of interest" description="Disordered" evidence="2">
    <location>
        <begin position="1"/>
        <end position="22"/>
    </location>
</feature>
<feature type="non-terminal residue" evidence="5">
    <location>
        <position position="1"/>
    </location>
</feature>
<comment type="caution">
    <text evidence="5">The sequence shown here is derived from an EMBL/GenBank/DDBJ whole genome shotgun (WGS) entry which is preliminary data.</text>
</comment>
<feature type="region of interest" description="Disordered" evidence="2">
    <location>
        <begin position="130"/>
        <end position="149"/>
    </location>
</feature>
<reference evidence="5" key="1">
    <citation type="submission" date="2022-07" db="EMBL/GenBank/DDBJ databases">
        <title>Fungi with potential for degradation of polypropylene.</title>
        <authorList>
            <person name="Gostincar C."/>
        </authorList>
    </citation>
    <scope>NUCLEOTIDE SEQUENCE</scope>
    <source>
        <strain evidence="5">EXF-13287</strain>
    </source>
</reference>
<evidence type="ECO:0000256" key="3">
    <source>
        <dbReference type="SAM" id="Phobius"/>
    </source>
</evidence>
<accession>A0AA38REX8</accession>
<dbReference type="InterPro" id="IPR033122">
    <property type="entry name" value="LETM1-like_RBD"/>
</dbReference>
<dbReference type="AlphaFoldDB" id="A0AA38REX8"/>
<dbReference type="Proteomes" id="UP001174691">
    <property type="component" value="Unassembled WGS sequence"/>
</dbReference>
<keyword evidence="3" id="KW-0472">Membrane</keyword>
<evidence type="ECO:0000313" key="5">
    <source>
        <dbReference type="EMBL" id="KAJ9130286.1"/>
    </source>
</evidence>
<feature type="compositionally biased region" description="Pro residues" evidence="2">
    <location>
        <begin position="1"/>
        <end position="11"/>
    </location>
</feature>
<keyword evidence="3" id="KW-1133">Transmembrane helix</keyword>
<dbReference type="PROSITE" id="PS51758">
    <property type="entry name" value="LETM1_RBD"/>
    <property type="match status" value="1"/>
</dbReference>
<protein>
    <recommendedName>
        <fullName evidence="4">Letm1 RBD domain-containing protein</fullName>
    </recommendedName>
</protein>
<keyword evidence="3" id="KW-0812">Transmembrane</keyword>
<organism evidence="5 6">
    <name type="scientific">Coniochaeta hoffmannii</name>
    <dbReference type="NCBI Taxonomy" id="91930"/>
    <lineage>
        <taxon>Eukaryota</taxon>
        <taxon>Fungi</taxon>
        <taxon>Dikarya</taxon>
        <taxon>Ascomycota</taxon>
        <taxon>Pezizomycotina</taxon>
        <taxon>Sordariomycetes</taxon>
        <taxon>Sordariomycetidae</taxon>
        <taxon>Coniochaetales</taxon>
        <taxon>Coniochaetaceae</taxon>
        <taxon>Coniochaeta</taxon>
    </lineage>
</organism>
<proteinExistence type="predicted"/>
<feature type="transmembrane region" description="Helical" evidence="3">
    <location>
        <begin position="79"/>
        <end position="100"/>
    </location>
</feature>
<keyword evidence="1" id="KW-0496">Mitochondrion</keyword>
<dbReference type="EMBL" id="JANBVN010000277">
    <property type="protein sequence ID" value="KAJ9130286.1"/>
    <property type="molecule type" value="Genomic_DNA"/>
</dbReference>
<keyword evidence="6" id="KW-1185">Reference proteome</keyword>